<evidence type="ECO:0000313" key="3">
    <source>
        <dbReference type="EMBL" id="GIF96239.1"/>
    </source>
</evidence>
<protein>
    <recommendedName>
        <fullName evidence="2">Methyltransferase domain-containing protein</fullName>
    </recommendedName>
</protein>
<gene>
    <name evidence="3" type="ORF">Cci01nite_13330</name>
</gene>
<dbReference type="AlphaFoldDB" id="A0A8J3K8T4"/>
<dbReference type="SUPFAM" id="SSF53335">
    <property type="entry name" value="S-adenosyl-L-methionine-dependent methyltransferases"/>
    <property type="match status" value="1"/>
</dbReference>
<accession>A0A8J3K8T4</accession>
<dbReference type="Gene3D" id="3.40.50.150">
    <property type="entry name" value="Vaccinia Virus protein VP39"/>
    <property type="match status" value="1"/>
</dbReference>
<dbReference type="GO" id="GO:0016740">
    <property type="term" value="F:transferase activity"/>
    <property type="evidence" value="ECO:0007669"/>
    <property type="project" value="UniProtKB-KW"/>
</dbReference>
<evidence type="ECO:0000313" key="4">
    <source>
        <dbReference type="Proteomes" id="UP000659904"/>
    </source>
</evidence>
<dbReference type="InterPro" id="IPR041698">
    <property type="entry name" value="Methyltransf_25"/>
</dbReference>
<evidence type="ECO:0000256" key="1">
    <source>
        <dbReference type="ARBA" id="ARBA00022679"/>
    </source>
</evidence>
<dbReference type="InterPro" id="IPR029063">
    <property type="entry name" value="SAM-dependent_MTases_sf"/>
</dbReference>
<feature type="domain" description="Methyltransferase" evidence="2">
    <location>
        <begin position="72"/>
        <end position="167"/>
    </location>
</feature>
<comment type="caution">
    <text evidence="3">The sequence shown here is derived from an EMBL/GenBank/DDBJ whole genome shotgun (WGS) entry which is preliminary data.</text>
</comment>
<dbReference type="CDD" id="cd02440">
    <property type="entry name" value="AdoMet_MTases"/>
    <property type="match status" value="1"/>
</dbReference>
<organism evidence="3 4">
    <name type="scientific">Catellatospora citrea</name>
    <dbReference type="NCBI Taxonomy" id="53366"/>
    <lineage>
        <taxon>Bacteria</taxon>
        <taxon>Bacillati</taxon>
        <taxon>Actinomycetota</taxon>
        <taxon>Actinomycetes</taxon>
        <taxon>Micromonosporales</taxon>
        <taxon>Micromonosporaceae</taxon>
        <taxon>Catellatospora</taxon>
    </lineage>
</organism>
<sequence length="239" mass="25533">MGAGGGGRVAVEVVAMADAHAQHATETQQVTEIMFTAEFWDERYGSTDRVWSGNPNPHLVTTVAGLAPGDALDVGSGEGADAVWLAGQGWRVTGVDVSQVALGRAAAHAAERGGQLAERITWQQVDVLSWDPAPARYDLVSAQFMHLPRPALEALHRRLAAAVRPGGTLLIVGHHPSDLETTIGRPRLPELMFTAEQVAATLDERAWEIRAETPGREVTGPDGLPVTIHDAVLTAVRRR</sequence>
<keyword evidence="4" id="KW-1185">Reference proteome</keyword>
<dbReference type="Proteomes" id="UP000659904">
    <property type="component" value="Unassembled WGS sequence"/>
</dbReference>
<dbReference type="EMBL" id="BONH01000004">
    <property type="protein sequence ID" value="GIF96239.1"/>
    <property type="molecule type" value="Genomic_DNA"/>
</dbReference>
<dbReference type="Pfam" id="PF13649">
    <property type="entry name" value="Methyltransf_25"/>
    <property type="match status" value="1"/>
</dbReference>
<keyword evidence="1" id="KW-0808">Transferase</keyword>
<name>A0A8J3K8T4_9ACTN</name>
<reference evidence="3 4" key="1">
    <citation type="submission" date="2021-01" db="EMBL/GenBank/DDBJ databases">
        <title>Whole genome shotgun sequence of Catellatospora citrea NBRC 14495.</title>
        <authorList>
            <person name="Komaki H."/>
            <person name="Tamura T."/>
        </authorList>
    </citation>
    <scope>NUCLEOTIDE SEQUENCE [LARGE SCALE GENOMIC DNA]</scope>
    <source>
        <strain evidence="3 4">NBRC 14495</strain>
    </source>
</reference>
<evidence type="ECO:0000259" key="2">
    <source>
        <dbReference type="Pfam" id="PF13649"/>
    </source>
</evidence>
<proteinExistence type="predicted"/>
<dbReference type="PANTHER" id="PTHR43861">
    <property type="entry name" value="TRANS-ACONITATE 2-METHYLTRANSFERASE-RELATED"/>
    <property type="match status" value="1"/>
</dbReference>
<dbReference type="PANTHER" id="PTHR43861:SF3">
    <property type="entry name" value="PUTATIVE (AFU_ORTHOLOGUE AFUA_2G14390)-RELATED"/>
    <property type="match status" value="1"/>
</dbReference>